<dbReference type="Proteomes" id="UP000323653">
    <property type="component" value="Chromosome"/>
</dbReference>
<protein>
    <recommendedName>
        <fullName evidence="3">Lipid A 3-O-deacylase PagL</fullName>
    </recommendedName>
</protein>
<dbReference type="EMBL" id="CP043329">
    <property type="protein sequence ID" value="QEK53271.1"/>
    <property type="molecule type" value="Genomic_DNA"/>
</dbReference>
<evidence type="ECO:0000313" key="1">
    <source>
        <dbReference type="EMBL" id="QEK53271.1"/>
    </source>
</evidence>
<evidence type="ECO:0000313" key="2">
    <source>
        <dbReference type="Proteomes" id="UP000323653"/>
    </source>
</evidence>
<accession>A0A5C0VPA8</accession>
<keyword evidence="2" id="KW-1185">Reference proteome</keyword>
<dbReference type="AlphaFoldDB" id="A0A5C0VPA8"/>
<evidence type="ECO:0008006" key="3">
    <source>
        <dbReference type="Google" id="ProtNLM"/>
    </source>
</evidence>
<name>A0A5C0VPA8_9SPHI</name>
<dbReference type="KEGG" id="pej:FYC62_07850"/>
<reference evidence="1 2" key="1">
    <citation type="submission" date="2019-08" db="EMBL/GenBank/DDBJ databases">
        <title>Pedobacter sp. nov., isolated from Han river, South Korea.</title>
        <authorList>
            <person name="Lee D.-H."/>
            <person name="Kim Y.-S."/>
            <person name="Hwang E.-M."/>
            <person name="Le Tran T.C."/>
            <person name="Cha C.-J."/>
        </authorList>
    </citation>
    <scope>NUCLEOTIDE SEQUENCE [LARGE SCALE GENOMIC DNA]</scope>
    <source>
        <strain evidence="1 2">CJ43</strain>
    </source>
</reference>
<gene>
    <name evidence="1" type="ORF">FYC62_07850</name>
</gene>
<organism evidence="1 2">
    <name type="scientific">Pedobacter aquae</name>
    <dbReference type="NCBI Taxonomy" id="2605747"/>
    <lineage>
        <taxon>Bacteria</taxon>
        <taxon>Pseudomonadati</taxon>
        <taxon>Bacteroidota</taxon>
        <taxon>Sphingobacteriia</taxon>
        <taxon>Sphingobacteriales</taxon>
        <taxon>Sphingobacteriaceae</taxon>
        <taxon>Pedobacter</taxon>
    </lineage>
</organism>
<sequence>MILISICFILDGYAQENPTTFPKITGYVGILHPIATLNNDGLHTNFTDYYVVGMPTGINIWKTEKIGFSFEIVPFIRTENGLSRANNILIHPGILLKLKHGFTLVNRIAFETSGRYGFTPILNKVIKKNKHSNYFIAMPLPVRFGNNNPASATVAFQFGIGF</sequence>
<proteinExistence type="predicted"/>